<protein>
    <submittedName>
        <fullName evidence="11">Extracellular metalloprotease</fullName>
    </submittedName>
</protein>
<accession>A0A8H6RC83</accession>
<feature type="chain" id="PRO_5034897748" evidence="9">
    <location>
        <begin position="19"/>
        <end position="272"/>
    </location>
</feature>
<evidence type="ECO:0000256" key="9">
    <source>
        <dbReference type="SAM" id="SignalP"/>
    </source>
</evidence>
<keyword evidence="2 11" id="KW-0645">Protease</keyword>
<dbReference type="EMBL" id="JABCIY010000204">
    <property type="protein sequence ID" value="KAF7188919.1"/>
    <property type="molecule type" value="Genomic_DNA"/>
</dbReference>
<evidence type="ECO:0000256" key="4">
    <source>
        <dbReference type="ARBA" id="ARBA00022729"/>
    </source>
</evidence>
<dbReference type="GO" id="GO:0046872">
    <property type="term" value="F:metal ion binding"/>
    <property type="evidence" value="ECO:0007669"/>
    <property type="project" value="UniProtKB-KW"/>
</dbReference>
<feature type="domain" description="Peptidase M43 pregnancy-associated plasma-A" evidence="10">
    <location>
        <begin position="180"/>
        <end position="262"/>
    </location>
</feature>
<dbReference type="PANTHER" id="PTHR47466">
    <property type="match status" value="1"/>
</dbReference>
<comment type="caution">
    <text evidence="11">The sequence shown here is derived from an EMBL/GenBank/DDBJ whole genome shotgun (WGS) entry which is preliminary data.</text>
</comment>
<organism evidence="11 12">
    <name type="scientific">Pseudocercospora fuligena</name>
    <dbReference type="NCBI Taxonomy" id="685502"/>
    <lineage>
        <taxon>Eukaryota</taxon>
        <taxon>Fungi</taxon>
        <taxon>Dikarya</taxon>
        <taxon>Ascomycota</taxon>
        <taxon>Pezizomycotina</taxon>
        <taxon>Dothideomycetes</taxon>
        <taxon>Dothideomycetidae</taxon>
        <taxon>Mycosphaerellales</taxon>
        <taxon>Mycosphaerellaceae</taxon>
        <taxon>Pseudocercospora</taxon>
    </lineage>
</organism>
<keyword evidence="4 9" id="KW-0732">Signal</keyword>
<dbReference type="InterPro" id="IPR024079">
    <property type="entry name" value="MetalloPept_cat_dom_sf"/>
</dbReference>
<evidence type="ECO:0000256" key="5">
    <source>
        <dbReference type="ARBA" id="ARBA00022801"/>
    </source>
</evidence>
<dbReference type="GO" id="GO:0008237">
    <property type="term" value="F:metallopeptidase activity"/>
    <property type="evidence" value="ECO:0007669"/>
    <property type="project" value="UniProtKB-KW"/>
</dbReference>
<keyword evidence="5" id="KW-0378">Hydrolase</keyword>
<dbReference type="Pfam" id="PF05572">
    <property type="entry name" value="Peptidase_M43"/>
    <property type="match status" value="1"/>
</dbReference>
<evidence type="ECO:0000256" key="2">
    <source>
        <dbReference type="ARBA" id="ARBA00022670"/>
    </source>
</evidence>
<dbReference type="AlphaFoldDB" id="A0A8H6RC83"/>
<evidence type="ECO:0000256" key="7">
    <source>
        <dbReference type="ARBA" id="ARBA00023049"/>
    </source>
</evidence>
<dbReference type="Gene3D" id="3.40.390.10">
    <property type="entry name" value="Collagenase (Catalytic Domain)"/>
    <property type="match status" value="1"/>
</dbReference>
<evidence type="ECO:0000256" key="8">
    <source>
        <dbReference type="ARBA" id="ARBA00023157"/>
    </source>
</evidence>
<evidence type="ECO:0000259" key="10">
    <source>
        <dbReference type="Pfam" id="PF05572"/>
    </source>
</evidence>
<feature type="signal peptide" evidence="9">
    <location>
        <begin position="1"/>
        <end position="18"/>
    </location>
</feature>
<keyword evidence="3" id="KW-0479">Metal-binding</keyword>
<keyword evidence="12" id="KW-1185">Reference proteome</keyword>
<dbReference type="SUPFAM" id="SSF55486">
    <property type="entry name" value="Metalloproteases ('zincins'), catalytic domain"/>
    <property type="match status" value="1"/>
</dbReference>
<reference evidence="11" key="1">
    <citation type="submission" date="2020-04" db="EMBL/GenBank/DDBJ databases">
        <title>Draft genome resource of the tomato pathogen Pseudocercospora fuligena.</title>
        <authorList>
            <person name="Zaccaron A."/>
        </authorList>
    </citation>
    <scope>NUCLEOTIDE SEQUENCE</scope>
    <source>
        <strain evidence="11">PF001</strain>
    </source>
</reference>
<dbReference type="OrthoDB" id="536211at2759"/>
<comment type="similarity">
    <text evidence="1">Belongs to the peptidase M43B family.</text>
</comment>
<dbReference type="Proteomes" id="UP000660729">
    <property type="component" value="Unassembled WGS sequence"/>
</dbReference>
<evidence type="ECO:0000313" key="12">
    <source>
        <dbReference type="Proteomes" id="UP000660729"/>
    </source>
</evidence>
<dbReference type="GO" id="GO:0006508">
    <property type="term" value="P:proteolysis"/>
    <property type="evidence" value="ECO:0007669"/>
    <property type="project" value="UniProtKB-KW"/>
</dbReference>
<evidence type="ECO:0000256" key="1">
    <source>
        <dbReference type="ARBA" id="ARBA00008721"/>
    </source>
</evidence>
<dbReference type="PANTHER" id="PTHR47466:SF1">
    <property type="entry name" value="METALLOPROTEASE MEP1 (AFU_ORTHOLOGUE AFUA_1G07730)-RELATED"/>
    <property type="match status" value="1"/>
</dbReference>
<evidence type="ECO:0000313" key="11">
    <source>
        <dbReference type="EMBL" id="KAF7188919.1"/>
    </source>
</evidence>
<keyword evidence="6" id="KW-0862">Zinc</keyword>
<dbReference type="InterPro" id="IPR008754">
    <property type="entry name" value="Peptidase_M43"/>
</dbReference>
<sequence>MKLGSAFLWTTAVGLSAAQNYTRCATPNPPEAQAGELDALVAEDGSSLASLLAQAATVRTYVHVVTSTSRQGRLLTIKQAMNRAYSDMGFTFSLMSTDFAVNNQWAASSLGSSAERAMKTALKRGSYGELDLYFTTDIPNRILGWCYFPVANPSSSELVLDGCVNLADSIPGGTAAPFNLGATAVHEIGHWLGLFHVWNGNSCSGAGDQVADTPIQSTPSYGCDVGKDTCPGGGVDNINNWMDYSDDACMDRFTAGQTSRATTLFNQLRSGR</sequence>
<keyword evidence="8" id="KW-1015">Disulfide bond</keyword>
<evidence type="ECO:0000256" key="6">
    <source>
        <dbReference type="ARBA" id="ARBA00022833"/>
    </source>
</evidence>
<proteinExistence type="inferred from homology"/>
<keyword evidence="7 11" id="KW-0482">Metalloprotease</keyword>
<evidence type="ECO:0000256" key="3">
    <source>
        <dbReference type="ARBA" id="ARBA00022723"/>
    </source>
</evidence>
<name>A0A8H6RC83_9PEZI</name>
<dbReference type="CDD" id="cd04275">
    <property type="entry name" value="ZnMc_pappalysin_like"/>
    <property type="match status" value="1"/>
</dbReference>
<gene>
    <name evidence="11" type="ORF">HII31_09842</name>
</gene>